<feature type="domain" description="Cyclic nucleotide-binding" evidence="10">
    <location>
        <begin position="118"/>
        <end position="241"/>
    </location>
</feature>
<keyword evidence="5" id="KW-0418">Kinase</keyword>
<keyword evidence="4" id="KW-0547">Nucleotide-binding</keyword>
<evidence type="ECO:0000256" key="6">
    <source>
        <dbReference type="ARBA" id="ARBA00022840"/>
    </source>
</evidence>
<dbReference type="SUPFAM" id="SSF56112">
    <property type="entry name" value="Protein kinase-like (PK-like)"/>
    <property type="match status" value="1"/>
</dbReference>
<dbReference type="PROSITE" id="PS00888">
    <property type="entry name" value="CNMP_BINDING_1"/>
    <property type="match status" value="2"/>
</dbReference>
<keyword evidence="6" id="KW-0067">ATP-binding</keyword>
<proteinExistence type="predicted"/>
<feature type="domain" description="Cyclic nucleotide-binding" evidence="10">
    <location>
        <begin position="1"/>
        <end position="115"/>
    </location>
</feature>
<dbReference type="PANTHER" id="PTHR24353">
    <property type="entry name" value="CYCLIC NUCLEOTIDE-DEPENDENT PROTEIN KINASE"/>
    <property type="match status" value="1"/>
</dbReference>
<dbReference type="InterPro" id="IPR018490">
    <property type="entry name" value="cNMP-bd_dom_sf"/>
</dbReference>
<protein>
    <recommendedName>
        <fullName evidence="13">cGMP-dependent protein kinase</fullName>
    </recommendedName>
</protein>
<evidence type="ECO:0000256" key="2">
    <source>
        <dbReference type="ARBA" id="ARBA00022535"/>
    </source>
</evidence>
<evidence type="ECO:0000256" key="1">
    <source>
        <dbReference type="ARBA" id="ARBA00022527"/>
    </source>
</evidence>
<dbReference type="Gene3D" id="1.10.510.10">
    <property type="entry name" value="Transferase(Phosphotransferase) domain 1"/>
    <property type="match status" value="1"/>
</dbReference>
<evidence type="ECO:0000259" key="9">
    <source>
        <dbReference type="PROSITE" id="PS50011"/>
    </source>
</evidence>
<keyword evidence="12" id="KW-1185">Reference proteome</keyword>
<dbReference type="EMBL" id="JAODUP010000454">
    <property type="protein sequence ID" value="KAK2149404.1"/>
    <property type="molecule type" value="Genomic_DNA"/>
</dbReference>
<feature type="compositionally biased region" description="Acidic residues" evidence="8">
    <location>
        <begin position="494"/>
        <end position="503"/>
    </location>
</feature>
<dbReference type="AlphaFoldDB" id="A0AAD9JAA3"/>
<dbReference type="InterPro" id="IPR000719">
    <property type="entry name" value="Prot_kinase_dom"/>
</dbReference>
<organism evidence="11 12">
    <name type="scientific">Paralvinella palmiformis</name>
    <dbReference type="NCBI Taxonomy" id="53620"/>
    <lineage>
        <taxon>Eukaryota</taxon>
        <taxon>Metazoa</taxon>
        <taxon>Spiralia</taxon>
        <taxon>Lophotrochozoa</taxon>
        <taxon>Annelida</taxon>
        <taxon>Polychaeta</taxon>
        <taxon>Sedentaria</taxon>
        <taxon>Canalipalpata</taxon>
        <taxon>Terebellida</taxon>
        <taxon>Terebelliformia</taxon>
        <taxon>Alvinellidae</taxon>
        <taxon>Paralvinella</taxon>
    </lineage>
</organism>
<feature type="domain" description="Protein kinase" evidence="9">
    <location>
        <begin position="258"/>
        <end position="513"/>
    </location>
</feature>
<evidence type="ECO:0000256" key="4">
    <source>
        <dbReference type="ARBA" id="ARBA00022741"/>
    </source>
</evidence>
<dbReference type="Gene3D" id="3.30.200.20">
    <property type="entry name" value="Phosphorylase Kinase, domain 1"/>
    <property type="match status" value="1"/>
</dbReference>
<dbReference type="InterPro" id="IPR011009">
    <property type="entry name" value="Kinase-like_dom_sf"/>
</dbReference>
<comment type="caution">
    <text evidence="11">The sequence shown here is derived from an EMBL/GenBank/DDBJ whole genome shotgun (WGS) entry which is preliminary data.</text>
</comment>
<dbReference type="GO" id="GO:0030553">
    <property type="term" value="F:cGMP binding"/>
    <property type="evidence" value="ECO:0007669"/>
    <property type="project" value="UniProtKB-KW"/>
</dbReference>
<dbReference type="PANTHER" id="PTHR24353:SF111">
    <property type="match status" value="1"/>
</dbReference>
<keyword evidence="2" id="KW-0140">cGMP</keyword>
<dbReference type="GO" id="GO:0005524">
    <property type="term" value="F:ATP binding"/>
    <property type="evidence" value="ECO:0007669"/>
    <property type="project" value="UniProtKB-KW"/>
</dbReference>
<name>A0AAD9JAA3_9ANNE</name>
<dbReference type="InterPro" id="IPR000595">
    <property type="entry name" value="cNMP-bd_dom"/>
</dbReference>
<dbReference type="Pfam" id="PF00027">
    <property type="entry name" value="cNMP_binding"/>
    <property type="match status" value="2"/>
</dbReference>
<dbReference type="GO" id="GO:0004692">
    <property type="term" value="F:cGMP-dependent protein kinase activity"/>
    <property type="evidence" value="ECO:0007669"/>
    <property type="project" value="InterPro"/>
</dbReference>
<dbReference type="Pfam" id="PF00069">
    <property type="entry name" value="Pkinase"/>
    <property type="match status" value="1"/>
</dbReference>
<sequence length="513" mass="58334">MKNLELGQIQEIVECMYPVEYKPDSMIIKEGDIGSLVYVIEEGTVEVTKSGTKLCTMGPGKVFGELAILYNCTRTASVKAQTKCKLWAIDRQSFQSIMMRSGIRRQKEYTDFLKSVPKLKDLPEEILNQVADNLDECHYTNGEYIIRQGARGDTFYIIAKGQVKVTKKDKKTSEEAVLRTLQKGDFFGERALQNEEVRTANIVADNKDGVDCLCLDRDSYTQLISSLGEVSLRQYEDEKKDRLADIPEDILSLRLHDFCVISTIGIGGFGRVDLVQVKNDPTKRTYALKQLKKHHIVETRQQEHIMNEKNIMIETKCPFITRGSFDDSMTRFYTACVLDAFVYLHGRGIVYRDLKPENVLLDVTGYVKLVDFGFAKKIGHGRKTWTFCGTPEYVSPEIILNKGHDLSTDLWSLGVFMFELLTGNPPFNGSDPMRIYNMILKGIDAIDFPRKITKNGNYLIKKLCSNMTSSSSSLTFIYDTFQVKSNVDTSNFDEYPDDDDIPPDDVTGWDKDF</sequence>
<dbReference type="SUPFAM" id="SSF51206">
    <property type="entry name" value="cAMP-binding domain-like"/>
    <property type="match status" value="2"/>
</dbReference>
<gene>
    <name evidence="11" type="ORF">LSH36_454g06009</name>
</gene>
<evidence type="ECO:0000259" key="10">
    <source>
        <dbReference type="PROSITE" id="PS50042"/>
    </source>
</evidence>
<evidence type="ECO:0000313" key="12">
    <source>
        <dbReference type="Proteomes" id="UP001208570"/>
    </source>
</evidence>
<dbReference type="PROSITE" id="PS50011">
    <property type="entry name" value="PROTEIN_KINASE_DOM"/>
    <property type="match status" value="1"/>
</dbReference>
<evidence type="ECO:0008006" key="13">
    <source>
        <dbReference type="Google" id="ProtNLM"/>
    </source>
</evidence>
<dbReference type="PROSITE" id="PS00889">
    <property type="entry name" value="CNMP_BINDING_2"/>
    <property type="match status" value="2"/>
</dbReference>
<dbReference type="SMART" id="SM00220">
    <property type="entry name" value="S_TKc"/>
    <property type="match status" value="1"/>
</dbReference>
<dbReference type="InterPro" id="IPR014710">
    <property type="entry name" value="RmlC-like_jellyroll"/>
</dbReference>
<dbReference type="Gene3D" id="2.60.120.10">
    <property type="entry name" value="Jelly Rolls"/>
    <property type="match status" value="2"/>
</dbReference>
<evidence type="ECO:0000256" key="5">
    <source>
        <dbReference type="ARBA" id="ARBA00022777"/>
    </source>
</evidence>
<dbReference type="GO" id="GO:0005737">
    <property type="term" value="C:cytoplasm"/>
    <property type="evidence" value="ECO:0007669"/>
    <property type="project" value="UniProtKB-ARBA"/>
</dbReference>
<dbReference type="SMART" id="SM00100">
    <property type="entry name" value="cNMP"/>
    <property type="match status" value="2"/>
</dbReference>
<evidence type="ECO:0000256" key="3">
    <source>
        <dbReference type="ARBA" id="ARBA00022679"/>
    </source>
</evidence>
<evidence type="ECO:0000313" key="11">
    <source>
        <dbReference type="EMBL" id="KAK2149404.1"/>
    </source>
</evidence>
<keyword evidence="7" id="KW-0142">cGMP-binding</keyword>
<dbReference type="Proteomes" id="UP001208570">
    <property type="component" value="Unassembled WGS sequence"/>
</dbReference>
<dbReference type="InterPro" id="IPR002374">
    <property type="entry name" value="cGMP_dep_kinase"/>
</dbReference>
<reference evidence="11" key="1">
    <citation type="journal article" date="2023" name="Mol. Biol. Evol.">
        <title>Third-Generation Sequencing Reveals the Adaptive Role of the Epigenome in Three Deep-Sea Polychaetes.</title>
        <authorList>
            <person name="Perez M."/>
            <person name="Aroh O."/>
            <person name="Sun Y."/>
            <person name="Lan Y."/>
            <person name="Juniper S.K."/>
            <person name="Young C.R."/>
            <person name="Angers B."/>
            <person name="Qian P.Y."/>
        </authorList>
    </citation>
    <scope>NUCLEOTIDE SEQUENCE</scope>
    <source>
        <strain evidence="11">P08H-3</strain>
    </source>
</reference>
<evidence type="ECO:0000256" key="7">
    <source>
        <dbReference type="ARBA" id="ARBA00022992"/>
    </source>
</evidence>
<dbReference type="PROSITE" id="PS00108">
    <property type="entry name" value="PROTEIN_KINASE_ST"/>
    <property type="match status" value="1"/>
</dbReference>
<evidence type="ECO:0000256" key="8">
    <source>
        <dbReference type="SAM" id="MobiDB-lite"/>
    </source>
</evidence>
<accession>A0AAD9JAA3</accession>
<dbReference type="InterPro" id="IPR018488">
    <property type="entry name" value="cNMP-bd_CS"/>
</dbReference>
<keyword evidence="3" id="KW-0808">Transferase</keyword>
<dbReference type="PRINTS" id="PR00104">
    <property type="entry name" value="CGMPKINASE"/>
</dbReference>
<dbReference type="CDD" id="cd00038">
    <property type="entry name" value="CAP_ED"/>
    <property type="match status" value="2"/>
</dbReference>
<dbReference type="InterPro" id="IPR008271">
    <property type="entry name" value="Ser/Thr_kinase_AS"/>
</dbReference>
<keyword evidence="1" id="KW-0723">Serine/threonine-protein kinase</keyword>
<dbReference type="FunFam" id="2.60.120.10:FF:000064">
    <property type="entry name" value="cGMP-dependent protein kinase, isozyme"/>
    <property type="match status" value="1"/>
</dbReference>
<dbReference type="PROSITE" id="PS50042">
    <property type="entry name" value="CNMP_BINDING_3"/>
    <property type="match status" value="2"/>
</dbReference>
<feature type="region of interest" description="Disordered" evidence="8">
    <location>
        <begin position="492"/>
        <end position="513"/>
    </location>
</feature>